<evidence type="ECO:0000313" key="2">
    <source>
        <dbReference type="EnsemblMetazoa" id="ASIC016154-PA"/>
    </source>
</evidence>
<reference evidence="1 3" key="1">
    <citation type="journal article" date="2014" name="BMC Genomics">
        <title>Genome sequence of Anopheles sinensis provides insight into genetics basis of mosquito competence for malaria parasites.</title>
        <authorList>
            <person name="Zhou D."/>
            <person name="Zhang D."/>
            <person name="Ding G."/>
            <person name="Shi L."/>
            <person name="Hou Q."/>
            <person name="Ye Y."/>
            <person name="Xu Y."/>
            <person name="Zhou H."/>
            <person name="Xiong C."/>
            <person name="Li S."/>
            <person name="Yu J."/>
            <person name="Hong S."/>
            <person name="Yu X."/>
            <person name="Zou P."/>
            <person name="Chen C."/>
            <person name="Chang X."/>
            <person name="Wang W."/>
            <person name="Lv Y."/>
            <person name="Sun Y."/>
            <person name="Ma L."/>
            <person name="Shen B."/>
            <person name="Zhu C."/>
        </authorList>
    </citation>
    <scope>NUCLEOTIDE SEQUENCE [LARGE SCALE GENOMIC DNA]</scope>
</reference>
<organism evidence="1">
    <name type="scientific">Anopheles sinensis</name>
    <name type="common">Mosquito</name>
    <dbReference type="NCBI Taxonomy" id="74873"/>
    <lineage>
        <taxon>Eukaryota</taxon>
        <taxon>Metazoa</taxon>
        <taxon>Ecdysozoa</taxon>
        <taxon>Arthropoda</taxon>
        <taxon>Hexapoda</taxon>
        <taxon>Insecta</taxon>
        <taxon>Pterygota</taxon>
        <taxon>Neoptera</taxon>
        <taxon>Endopterygota</taxon>
        <taxon>Diptera</taxon>
        <taxon>Nematocera</taxon>
        <taxon>Culicoidea</taxon>
        <taxon>Culicidae</taxon>
        <taxon>Anophelinae</taxon>
        <taxon>Anopheles</taxon>
    </lineage>
</organism>
<dbReference type="VEuPathDB" id="VectorBase:ASIC016154"/>
<sequence>MFNYFDLNALLHMHATRLLSGRDRNPRVPPNCSYSANPSPIDPIADRGPIMFPNFAACTLQNGAPNGGLPEKKGPAGCATG</sequence>
<evidence type="ECO:0000313" key="3">
    <source>
        <dbReference type="Proteomes" id="UP000030765"/>
    </source>
</evidence>
<dbReference type="EnsemblMetazoa" id="ASIC016154-RA">
    <property type="protein sequence ID" value="ASIC016154-PA"/>
    <property type="gene ID" value="ASIC016154"/>
</dbReference>
<protein>
    <submittedName>
        <fullName evidence="1 2">Uncharacterized protein</fullName>
    </submittedName>
</protein>
<dbReference type="Proteomes" id="UP000030765">
    <property type="component" value="Unassembled WGS sequence"/>
</dbReference>
<evidence type="ECO:0000313" key="1">
    <source>
        <dbReference type="EMBL" id="KFB48035.1"/>
    </source>
</evidence>
<accession>A0A084WCU1</accession>
<gene>
    <name evidence="1" type="ORF">ZHAS_00016154</name>
</gene>
<keyword evidence="3" id="KW-1185">Reference proteome</keyword>
<dbReference type="AlphaFoldDB" id="A0A084WCU1"/>
<proteinExistence type="predicted"/>
<dbReference type="EMBL" id="KE525337">
    <property type="protein sequence ID" value="KFB48035.1"/>
    <property type="molecule type" value="Genomic_DNA"/>
</dbReference>
<dbReference type="EMBL" id="ATLV01022883">
    <property type="status" value="NOT_ANNOTATED_CDS"/>
    <property type="molecule type" value="Genomic_DNA"/>
</dbReference>
<name>A0A084WCU1_ANOSI</name>
<reference evidence="2" key="2">
    <citation type="submission" date="2020-05" db="UniProtKB">
        <authorList>
            <consortium name="EnsemblMetazoa"/>
        </authorList>
    </citation>
    <scope>IDENTIFICATION</scope>
</reference>